<dbReference type="InterPro" id="IPR036397">
    <property type="entry name" value="RNaseH_sf"/>
</dbReference>
<dbReference type="InterPro" id="IPR001584">
    <property type="entry name" value="Integrase_cat-core"/>
</dbReference>
<dbReference type="eggNOG" id="COG2801">
    <property type="taxonomic scope" value="Bacteria"/>
</dbReference>
<dbReference type="Proteomes" id="UP000017415">
    <property type="component" value="Unassembled WGS sequence"/>
</dbReference>
<dbReference type="GO" id="GO:0015074">
    <property type="term" value="P:DNA integration"/>
    <property type="evidence" value="ECO:0007669"/>
    <property type="project" value="InterPro"/>
</dbReference>
<dbReference type="PATRIC" id="fig|1121864.4.peg.2114"/>
<dbReference type="Pfam" id="PF13333">
    <property type="entry name" value="rve_2"/>
    <property type="match status" value="1"/>
</dbReference>
<accession>S1RJV1</accession>
<evidence type="ECO:0000313" key="2">
    <source>
        <dbReference type="EMBL" id="ESK62336.1"/>
    </source>
</evidence>
<name>S1RJV1_9ENTE</name>
<reference evidence="2 3" key="1">
    <citation type="submission" date="2013-10" db="EMBL/GenBank/DDBJ databases">
        <title>The Genome Sequence of Enterococcus cecorum DSM 20682 (= ATCC 43198) (Illumina assembly).</title>
        <authorList>
            <consortium name="The Broad Institute Genomics Platform"/>
            <consortium name="The Broad Institute Genome Sequencing Center for Infectious Disease"/>
            <person name="Earl A."/>
            <person name="Russ C."/>
            <person name="Gilmore M."/>
            <person name="Surin D."/>
            <person name="Walker B."/>
            <person name="Young S."/>
            <person name="Zeng Q."/>
            <person name="Gargeya S."/>
            <person name="Fitzgerald M."/>
            <person name="Haas B."/>
            <person name="Abouelleil A."/>
            <person name="Allen A.W."/>
            <person name="Alvarado L."/>
            <person name="Arachchi H.M."/>
            <person name="Berlin A.M."/>
            <person name="Chapman S.B."/>
            <person name="Gainer-Dewar J."/>
            <person name="Goldberg J."/>
            <person name="Griggs A."/>
            <person name="Gujja S."/>
            <person name="Hansen M."/>
            <person name="Howarth C."/>
            <person name="Imamovic A."/>
            <person name="Ireland A."/>
            <person name="Larimer J."/>
            <person name="McCowan C."/>
            <person name="Murphy C."/>
            <person name="Pearson M."/>
            <person name="Poon T.W."/>
            <person name="Priest M."/>
            <person name="Roberts A."/>
            <person name="Saif S."/>
            <person name="Shea T."/>
            <person name="Sisk P."/>
            <person name="Sykes S."/>
            <person name="Wortman J."/>
            <person name="Nusbaum C."/>
            <person name="Birren B."/>
        </authorList>
    </citation>
    <scope>NUCLEOTIDE SEQUENCE [LARGE SCALE GENOMIC DNA]</scope>
    <source>
        <strain evidence="2 3">ATCC 43198</strain>
    </source>
</reference>
<dbReference type="NCBIfam" id="NF033516">
    <property type="entry name" value="transpos_IS3"/>
    <property type="match status" value="1"/>
</dbReference>
<dbReference type="InterPro" id="IPR048020">
    <property type="entry name" value="Transpos_IS3"/>
</dbReference>
<dbReference type="EMBL" id="AHYS01000003">
    <property type="protein sequence ID" value="ESK62336.1"/>
    <property type="molecule type" value="Genomic_DNA"/>
</dbReference>
<dbReference type="InterPro" id="IPR025948">
    <property type="entry name" value="HTH-like_dom"/>
</dbReference>
<dbReference type="InterPro" id="IPR012337">
    <property type="entry name" value="RNaseH-like_sf"/>
</dbReference>
<comment type="caution">
    <text evidence="2">The sequence shown here is derived from an EMBL/GenBank/DDBJ whole genome shotgun (WGS) entry which is preliminary data.</text>
</comment>
<dbReference type="PANTHER" id="PTHR46889:SF4">
    <property type="entry name" value="TRANSPOSASE INSO FOR INSERTION SEQUENCE ELEMENT IS911B-RELATED"/>
    <property type="match status" value="1"/>
</dbReference>
<comment type="function">
    <text evidence="1">Involved in the transposition of the insertion sequence.</text>
</comment>
<keyword evidence="3" id="KW-1185">Reference proteome</keyword>
<sequence>MYWQKRLDRTTSTQKLEEEIQVIRKKHQHYGYRRMTQELKRRGYPVNKKKVQRLMQKLQLQVKAFTKKSRKYNSYKGTVGKVAKNLIHRRFNTSVSHQKITTDTTEFKYFEVDKTGILRQKKLYLDPFMDMYNREILSYSLSTQPNGKTVMAGLEEAISQTNDCPYRRTFHSDQGWAYQMNSYVQTLKDNGIFQSMSRKGTCLDNSPMENFFSILKQELYYGKVYQSQNELRQAIENYIYYYNHYRIKEKLNWKSPVEFRQFNQKTA</sequence>
<gene>
    <name evidence="2" type="ORF">OMO_00586</name>
</gene>
<protein>
    <submittedName>
        <fullName evidence="2">Transposase</fullName>
    </submittedName>
</protein>
<dbReference type="AlphaFoldDB" id="S1RJV1"/>
<organism evidence="2 3">
    <name type="scientific">Enterococcus cecorum DSM 20682 = ATCC 43198</name>
    <dbReference type="NCBI Taxonomy" id="1121864"/>
    <lineage>
        <taxon>Bacteria</taxon>
        <taxon>Bacillati</taxon>
        <taxon>Bacillota</taxon>
        <taxon>Bacilli</taxon>
        <taxon>Lactobacillales</taxon>
        <taxon>Enterococcaceae</taxon>
        <taxon>Enterococcus</taxon>
    </lineage>
</organism>
<dbReference type="HOGENOM" id="CLU_027402_4_3_9"/>
<dbReference type="SUPFAM" id="SSF53098">
    <property type="entry name" value="Ribonuclease H-like"/>
    <property type="match status" value="1"/>
</dbReference>
<dbReference type="Pfam" id="PF13276">
    <property type="entry name" value="HTH_21"/>
    <property type="match status" value="1"/>
</dbReference>
<dbReference type="GO" id="GO:0003676">
    <property type="term" value="F:nucleic acid binding"/>
    <property type="evidence" value="ECO:0007669"/>
    <property type="project" value="InterPro"/>
</dbReference>
<dbReference type="Pfam" id="PF00665">
    <property type="entry name" value="rve"/>
    <property type="match status" value="1"/>
</dbReference>
<evidence type="ECO:0000313" key="3">
    <source>
        <dbReference type="Proteomes" id="UP000017415"/>
    </source>
</evidence>
<evidence type="ECO:0000256" key="1">
    <source>
        <dbReference type="ARBA" id="ARBA00002286"/>
    </source>
</evidence>
<dbReference type="PANTHER" id="PTHR46889">
    <property type="entry name" value="TRANSPOSASE INSF FOR INSERTION SEQUENCE IS3B-RELATED"/>
    <property type="match status" value="1"/>
</dbReference>
<dbReference type="Gene3D" id="3.30.420.10">
    <property type="entry name" value="Ribonuclease H-like superfamily/Ribonuclease H"/>
    <property type="match status" value="1"/>
</dbReference>
<dbReference type="InterPro" id="IPR050900">
    <property type="entry name" value="Transposase_IS3/IS150/IS904"/>
</dbReference>
<proteinExistence type="predicted"/>
<dbReference type="PROSITE" id="PS50994">
    <property type="entry name" value="INTEGRASE"/>
    <property type="match status" value="1"/>
</dbReference>